<keyword evidence="2 4" id="KW-0560">Oxidoreductase</keyword>
<dbReference type="CDD" id="cd07099">
    <property type="entry name" value="ALDH_DDALDH"/>
    <property type="match status" value="1"/>
</dbReference>
<dbReference type="Gene3D" id="3.40.605.10">
    <property type="entry name" value="Aldehyde Dehydrogenase, Chain A, domain 1"/>
    <property type="match status" value="1"/>
</dbReference>
<name>A0AAP6JDC8_9GAMM</name>
<dbReference type="EMBL" id="JAYGII010000001">
    <property type="protein sequence ID" value="MEA5444322.1"/>
    <property type="molecule type" value="Genomic_DNA"/>
</dbReference>
<comment type="caution">
    <text evidence="6">The sequence shown here is derived from an EMBL/GenBank/DDBJ whole genome shotgun (WGS) entry which is preliminary data.</text>
</comment>
<comment type="similarity">
    <text evidence="1 4">Belongs to the aldehyde dehydrogenase family.</text>
</comment>
<keyword evidence="7" id="KW-1185">Reference proteome</keyword>
<evidence type="ECO:0000313" key="6">
    <source>
        <dbReference type="EMBL" id="MEA5444322.1"/>
    </source>
</evidence>
<organism evidence="6 7">
    <name type="scientific">Natronospira elongata</name>
    <dbReference type="NCBI Taxonomy" id="3110268"/>
    <lineage>
        <taxon>Bacteria</taxon>
        <taxon>Pseudomonadati</taxon>
        <taxon>Pseudomonadota</taxon>
        <taxon>Gammaproteobacteria</taxon>
        <taxon>Natronospirales</taxon>
        <taxon>Natronospiraceae</taxon>
        <taxon>Natronospira</taxon>
    </lineage>
</organism>
<evidence type="ECO:0000256" key="4">
    <source>
        <dbReference type="RuleBase" id="RU003345"/>
    </source>
</evidence>
<dbReference type="InterPro" id="IPR016162">
    <property type="entry name" value="Ald_DH_N"/>
</dbReference>
<proteinExistence type="inferred from homology"/>
<evidence type="ECO:0000259" key="5">
    <source>
        <dbReference type="Pfam" id="PF00171"/>
    </source>
</evidence>
<dbReference type="PANTHER" id="PTHR11699">
    <property type="entry name" value="ALDEHYDE DEHYDROGENASE-RELATED"/>
    <property type="match status" value="1"/>
</dbReference>
<feature type="domain" description="Aldehyde dehydrogenase" evidence="5">
    <location>
        <begin position="14"/>
        <end position="472"/>
    </location>
</feature>
<evidence type="ECO:0000256" key="3">
    <source>
        <dbReference type="PROSITE-ProRule" id="PRU10007"/>
    </source>
</evidence>
<reference evidence="6 7" key="1">
    <citation type="submission" date="2023-12" db="EMBL/GenBank/DDBJ databases">
        <title>Whole-genome sequencing of halo(alkali)philic microorganisms from hypersaline lakes.</title>
        <authorList>
            <person name="Sorokin D.Y."/>
            <person name="Merkel A.Y."/>
            <person name="Messina E."/>
            <person name="Yakimov M."/>
        </authorList>
    </citation>
    <scope>NUCLEOTIDE SEQUENCE [LARGE SCALE GENOMIC DNA]</scope>
    <source>
        <strain evidence="6 7">AB-CW1</strain>
    </source>
</reference>
<dbReference type="AlphaFoldDB" id="A0AAP6JDC8"/>
<dbReference type="Proteomes" id="UP001302316">
    <property type="component" value="Unassembled WGS sequence"/>
</dbReference>
<gene>
    <name evidence="6" type="ORF">VCB98_00635</name>
</gene>
<evidence type="ECO:0000313" key="7">
    <source>
        <dbReference type="Proteomes" id="UP001302316"/>
    </source>
</evidence>
<evidence type="ECO:0000256" key="1">
    <source>
        <dbReference type="ARBA" id="ARBA00009986"/>
    </source>
</evidence>
<dbReference type="FunFam" id="3.40.309.10:FF:000009">
    <property type="entry name" value="Aldehyde dehydrogenase A"/>
    <property type="match status" value="1"/>
</dbReference>
<dbReference type="SUPFAM" id="SSF53720">
    <property type="entry name" value="ALDH-like"/>
    <property type="match status" value="1"/>
</dbReference>
<evidence type="ECO:0000256" key="2">
    <source>
        <dbReference type="ARBA" id="ARBA00023002"/>
    </source>
</evidence>
<dbReference type="Pfam" id="PF00171">
    <property type="entry name" value="Aldedh"/>
    <property type="match status" value="1"/>
</dbReference>
<dbReference type="RefSeq" id="WP_346049396.1">
    <property type="nucleotide sequence ID" value="NZ_JAYGII010000001.1"/>
</dbReference>
<dbReference type="InterPro" id="IPR016163">
    <property type="entry name" value="Ald_DH_C"/>
</dbReference>
<dbReference type="PROSITE" id="PS00687">
    <property type="entry name" value="ALDEHYDE_DEHYDR_GLU"/>
    <property type="match status" value="1"/>
</dbReference>
<dbReference type="InterPro" id="IPR029510">
    <property type="entry name" value="Ald_DH_CS_GLU"/>
</dbReference>
<dbReference type="InterPro" id="IPR016161">
    <property type="entry name" value="Ald_DH/histidinol_DH"/>
</dbReference>
<dbReference type="GO" id="GO:0016620">
    <property type="term" value="F:oxidoreductase activity, acting on the aldehyde or oxo group of donors, NAD or NADP as acceptor"/>
    <property type="evidence" value="ECO:0007669"/>
    <property type="project" value="InterPro"/>
</dbReference>
<dbReference type="Gene3D" id="3.40.309.10">
    <property type="entry name" value="Aldehyde Dehydrogenase, Chain A, domain 2"/>
    <property type="match status" value="1"/>
</dbReference>
<feature type="active site" evidence="3">
    <location>
        <position position="248"/>
    </location>
</feature>
<sequence length="534" mass="58575">MSNTRHNPAEGEHEALVHNPATGELLSRHAWMSDAAVDEAFNRAREAQEIWAALPLRERARRIRPLAWWLDENSEAVATTISSCTGKPRQDAITTEILPAALATGYYCRMAPRWLRPMRPPLSTLAYVGKRTRVEYLPHGLVGIISPWNYPLGIPSHEIICALLAGNGVVFKTAPETIPVGECLAEGLANLDLPPGLMQHLVLPGVRAGERLLAADNGVDKLAFTGSVPVGRLLAARAGERLIPAGFELGGKDPMLVCHDAPMPRAVNGALWASIQNAGQACAGVERIYVDRRLHDSFVNELAQRVEGLRVGLPDGNQTDIGPLTTARQRDKVAEQVDQAVSAGAQIVAQAPMPQELPQGGYWYPPTLLSNVDETMVIMREETFGPVIAVQAVNDMDEAVALANQSPYALTASVWTRSRRRGRKLARRLNAGTVTVNDHLMTHGMPEISWGGPRHSGLGRSHGRSGMLAMARERNLVDERFHFLPRTPWWFPYSERGLRGLKGAISAFNGRGLGRRMRGLLPFLRTLPDTFRKQ</sequence>
<protein>
    <submittedName>
        <fullName evidence="6">Aldehyde dehydrogenase family protein</fullName>
    </submittedName>
</protein>
<dbReference type="InterPro" id="IPR015590">
    <property type="entry name" value="Aldehyde_DH_dom"/>
</dbReference>
<accession>A0AAP6JDC8</accession>